<proteinExistence type="predicted"/>
<evidence type="ECO:0000313" key="3">
    <source>
        <dbReference type="EMBL" id="VFT77957.1"/>
    </source>
</evidence>
<reference evidence="2" key="2">
    <citation type="submission" date="2019-06" db="EMBL/GenBank/DDBJ databases">
        <title>Genomics analysis of Aphanomyces spp. identifies a new class of oomycete effector associated with host adaptation.</title>
        <authorList>
            <person name="Gaulin E."/>
        </authorList>
    </citation>
    <scope>NUCLEOTIDE SEQUENCE</scope>
    <source>
        <strain evidence="2">CBS 578.67</strain>
    </source>
</reference>
<dbReference type="AlphaFoldDB" id="A0A485K3C1"/>
<dbReference type="PANTHER" id="PTHR17630:SF44">
    <property type="entry name" value="PROTEIN AIM2"/>
    <property type="match status" value="1"/>
</dbReference>
<dbReference type="Gene3D" id="3.40.50.1820">
    <property type="entry name" value="alpha/beta hydrolase"/>
    <property type="match status" value="1"/>
</dbReference>
<dbReference type="InterPro" id="IPR029058">
    <property type="entry name" value="AB_hydrolase_fold"/>
</dbReference>
<dbReference type="GO" id="GO:0016787">
    <property type="term" value="F:hydrolase activity"/>
    <property type="evidence" value="ECO:0007669"/>
    <property type="project" value="InterPro"/>
</dbReference>
<sequence>MGSANVFFFDNPSSDRCVLVFPDVFGVDSGRTKENCVKLSAHFKVALIEFDTVGGFPDPSSAVPWMWPFDGLRQLLTMFSVMKWIRTRPFETTIRPKIDDTIHHLKTQYGVTKFAGMGYCWGAWMIAKYSAVDACEIVCGVSFHPGWRAEDVFHGPGSGAKMADPIRVPQLVLSAIDDPTWIHPGGQVDTTLETKPFPSKVRLFADVNHGWVNRGDLTDPVVGEAFHEAWDVEAIPFLLTHLN</sequence>
<name>A0A485K3C1_9STRA</name>
<evidence type="ECO:0000259" key="1">
    <source>
        <dbReference type="Pfam" id="PF01738"/>
    </source>
</evidence>
<evidence type="ECO:0000313" key="4">
    <source>
        <dbReference type="Proteomes" id="UP000332933"/>
    </source>
</evidence>
<reference evidence="3 4" key="1">
    <citation type="submission" date="2019-03" db="EMBL/GenBank/DDBJ databases">
        <authorList>
            <person name="Gaulin E."/>
            <person name="Dumas B."/>
        </authorList>
    </citation>
    <scope>NUCLEOTIDE SEQUENCE [LARGE SCALE GENOMIC DNA]</scope>
    <source>
        <strain evidence="3">CBS 568.67</strain>
    </source>
</reference>
<accession>A0A485K3C1</accession>
<dbReference type="OrthoDB" id="17560at2759"/>
<dbReference type="Proteomes" id="UP000332933">
    <property type="component" value="Unassembled WGS sequence"/>
</dbReference>
<organism evidence="3 4">
    <name type="scientific">Aphanomyces stellatus</name>
    <dbReference type="NCBI Taxonomy" id="120398"/>
    <lineage>
        <taxon>Eukaryota</taxon>
        <taxon>Sar</taxon>
        <taxon>Stramenopiles</taxon>
        <taxon>Oomycota</taxon>
        <taxon>Saprolegniomycetes</taxon>
        <taxon>Saprolegniales</taxon>
        <taxon>Verrucalvaceae</taxon>
        <taxon>Aphanomyces</taxon>
    </lineage>
</organism>
<feature type="domain" description="Dienelactone hydrolase" evidence="1">
    <location>
        <begin position="82"/>
        <end position="231"/>
    </location>
</feature>
<dbReference type="SUPFAM" id="SSF53474">
    <property type="entry name" value="alpha/beta-Hydrolases"/>
    <property type="match status" value="1"/>
</dbReference>
<protein>
    <submittedName>
        <fullName evidence="3">Aste57867_733 protein</fullName>
    </submittedName>
</protein>
<keyword evidence="4" id="KW-1185">Reference proteome</keyword>
<evidence type="ECO:0000313" key="2">
    <source>
        <dbReference type="EMBL" id="KAF0719872.1"/>
    </source>
</evidence>
<dbReference type="EMBL" id="VJMH01000043">
    <property type="protein sequence ID" value="KAF0719872.1"/>
    <property type="molecule type" value="Genomic_DNA"/>
</dbReference>
<gene>
    <name evidence="3" type="primary">Aste57867_733</name>
    <name evidence="2" type="ORF">As57867_000732</name>
    <name evidence="3" type="ORF">ASTE57867_733</name>
</gene>
<dbReference type="EMBL" id="CAADRA010000043">
    <property type="protein sequence ID" value="VFT77957.1"/>
    <property type="molecule type" value="Genomic_DNA"/>
</dbReference>
<dbReference type="PANTHER" id="PTHR17630">
    <property type="entry name" value="DIENELACTONE HYDROLASE"/>
    <property type="match status" value="1"/>
</dbReference>
<dbReference type="InterPro" id="IPR002925">
    <property type="entry name" value="Dienelactn_hydro"/>
</dbReference>
<dbReference type="Pfam" id="PF01738">
    <property type="entry name" value="DLH"/>
    <property type="match status" value="1"/>
</dbReference>